<gene>
    <name evidence="1" type="ORF">SAMN02927921_02174</name>
</gene>
<sequence>MSQEELIAVTTFCTSHNIEVTFIRELAAYDLVEIINRDKEEFFCSSHLPEVEKMMRLYYDLEINMEGLNAVHHLLKRIDELQHEVTRLRNRLP</sequence>
<evidence type="ECO:0000313" key="2">
    <source>
        <dbReference type="Proteomes" id="UP000182248"/>
    </source>
</evidence>
<evidence type="ECO:0000313" key="1">
    <source>
        <dbReference type="EMBL" id="SFW53794.1"/>
    </source>
</evidence>
<dbReference type="Proteomes" id="UP000182248">
    <property type="component" value="Unassembled WGS sequence"/>
</dbReference>
<reference evidence="1 2" key="1">
    <citation type="submission" date="2016-11" db="EMBL/GenBank/DDBJ databases">
        <authorList>
            <person name="Jaros S."/>
            <person name="Januszkiewicz K."/>
            <person name="Wedrychowicz H."/>
        </authorList>
    </citation>
    <scope>NUCLEOTIDE SEQUENCE [LARGE SCALE GENOMIC DNA]</scope>
    <source>
        <strain evidence="1 2">CGMCC 1.12145</strain>
    </source>
</reference>
<organism evidence="1 2">
    <name type="scientific">Sinomicrobium oceani</name>
    <dbReference type="NCBI Taxonomy" id="1150368"/>
    <lineage>
        <taxon>Bacteria</taxon>
        <taxon>Pseudomonadati</taxon>
        <taxon>Bacteroidota</taxon>
        <taxon>Flavobacteriia</taxon>
        <taxon>Flavobacteriales</taxon>
        <taxon>Flavobacteriaceae</taxon>
        <taxon>Sinomicrobium</taxon>
    </lineage>
</organism>
<dbReference type="Gene3D" id="1.10.1660.10">
    <property type="match status" value="1"/>
</dbReference>
<dbReference type="RefSeq" id="WP_072317401.1">
    <property type="nucleotide sequence ID" value="NZ_FPJE01000011.1"/>
</dbReference>
<name>A0A1K1Q1A3_9FLAO</name>
<protein>
    <submittedName>
        <fullName evidence="1">MerR HTH family regulatory protein</fullName>
    </submittedName>
</protein>
<dbReference type="OrthoDB" id="1494789at2"/>
<proteinExistence type="predicted"/>
<dbReference type="STRING" id="1150368.SAMN02927921_02174"/>
<accession>A0A1K1Q1A3</accession>
<dbReference type="AlphaFoldDB" id="A0A1K1Q1A3"/>
<keyword evidence="2" id="KW-1185">Reference proteome</keyword>
<dbReference type="EMBL" id="FPJE01000011">
    <property type="protein sequence ID" value="SFW53794.1"/>
    <property type="molecule type" value="Genomic_DNA"/>
</dbReference>
<dbReference type="Pfam" id="PF13591">
    <property type="entry name" value="MerR_2"/>
    <property type="match status" value="1"/>
</dbReference>